<proteinExistence type="predicted"/>
<protein>
    <submittedName>
        <fullName evidence="2">SPFH domain-containing protein</fullName>
    </submittedName>
</protein>
<organism evidence="2 3">
    <name type="scientific">Marinicrinis lubricantis</name>
    <dbReference type="NCBI Taxonomy" id="2086470"/>
    <lineage>
        <taxon>Bacteria</taxon>
        <taxon>Bacillati</taxon>
        <taxon>Bacillota</taxon>
        <taxon>Bacilli</taxon>
        <taxon>Bacillales</taxon>
        <taxon>Paenibacillaceae</taxon>
    </lineage>
</organism>
<dbReference type="RefSeq" id="WP_379894094.1">
    <property type="nucleotide sequence ID" value="NZ_CBCSCT010000071.1"/>
</dbReference>
<dbReference type="PANTHER" id="PTHR37826:SF2">
    <property type="entry name" value="ZINC-RIBBON DOMAIN-CONTAINING PROTEIN"/>
    <property type="match status" value="1"/>
</dbReference>
<gene>
    <name evidence="2" type="ORF">ACFPXP_10165</name>
</gene>
<sequence>MGIIRAAIDAVSGGLGDQWLEVIAPQEMSDKTVMSIGVNVRKDHRNSNTKGTDSTVSNGSIVHVQPNQFMMLVDGGKIIDYTAEEGYYKVENTSLPSLFNGDFGSVLLETFNRFKFGGVPSSSQKVYFINLQEIKGIKFGTRNPINYFDNFYNAELFLRTHGTYSIKIEDPLKFFFEAIPRNQSVVEIEEINEQYLSEFMNALQSAINQMSSDGIRISYVSSKGMELARYMADVLDDEWRRLRGMRVESVGINGITYDEASQKLINLRNEGAMLQDASVREGYVQGSIARGLEAAGSNEGGAMNGFLGVGMGLQGAGGFMGTASEMNRFQMQQQAQQAQQSQQQRFTSGGADSWQCKCGHHNSGKFCSECGSPKPQAQPNAWECSCGNQNTGKFCSNCGKKKPEENQVQTCKQCGFTPASGQKMKFCSECGTSFE</sequence>
<reference evidence="3" key="1">
    <citation type="journal article" date="2019" name="Int. J. Syst. Evol. Microbiol.">
        <title>The Global Catalogue of Microorganisms (GCM) 10K type strain sequencing project: providing services to taxonomists for standard genome sequencing and annotation.</title>
        <authorList>
            <consortium name="The Broad Institute Genomics Platform"/>
            <consortium name="The Broad Institute Genome Sequencing Center for Infectious Disease"/>
            <person name="Wu L."/>
            <person name="Ma J."/>
        </authorList>
    </citation>
    <scope>NUCLEOTIDE SEQUENCE [LARGE SCALE GENOMIC DNA]</scope>
    <source>
        <strain evidence="3">CCM 8749</strain>
    </source>
</reference>
<dbReference type="EMBL" id="JBHSQV010000133">
    <property type="protein sequence ID" value="MFC5986781.1"/>
    <property type="molecule type" value="Genomic_DNA"/>
</dbReference>
<dbReference type="PANTHER" id="PTHR37826">
    <property type="entry name" value="FLOTILLIN BAND_7_5 DOMAIN PROTEIN"/>
    <property type="match status" value="1"/>
</dbReference>
<evidence type="ECO:0000313" key="3">
    <source>
        <dbReference type="Proteomes" id="UP001596250"/>
    </source>
</evidence>
<accession>A0ABW1INX7</accession>
<name>A0ABW1INX7_9BACL</name>
<dbReference type="CDD" id="cd03408">
    <property type="entry name" value="SPFH_like_u1"/>
    <property type="match status" value="1"/>
</dbReference>
<dbReference type="InterPro" id="IPR033880">
    <property type="entry name" value="SPFH_YdjI"/>
</dbReference>
<evidence type="ECO:0000313" key="2">
    <source>
        <dbReference type="EMBL" id="MFC5986781.1"/>
    </source>
</evidence>
<feature type="domain" description="SPFH" evidence="1">
    <location>
        <begin position="54"/>
        <end position="266"/>
    </location>
</feature>
<dbReference type="Proteomes" id="UP001596250">
    <property type="component" value="Unassembled WGS sequence"/>
</dbReference>
<comment type="caution">
    <text evidence="2">The sequence shown here is derived from an EMBL/GenBank/DDBJ whole genome shotgun (WGS) entry which is preliminary data.</text>
</comment>
<evidence type="ECO:0000259" key="1">
    <source>
        <dbReference type="Pfam" id="PF13421"/>
    </source>
</evidence>
<dbReference type="Pfam" id="PF13421">
    <property type="entry name" value="Band_7_1"/>
    <property type="match status" value="1"/>
</dbReference>
<keyword evidence="3" id="KW-1185">Reference proteome</keyword>